<dbReference type="AlphaFoldDB" id="S2IZJ7"/>
<keyword evidence="1" id="KW-0472">Membrane</keyword>
<keyword evidence="1" id="KW-0812">Transmembrane</keyword>
<dbReference type="VEuPathDB" id="FungiDB:HMPREF1544_10039"/>
<feature type="transmembrane region" description="Helical" evidence="1">
    <location>
        <begin position="46"/>
        <end position="64"/>
    </location>
</feature>
<sequence length="252" mass="29009">MFNHNDEESYCTTDLKNTVRIPPLVLNILTQLGPAIKYMALFTEVLMWKNPSISILFVFLWITPCTWTQRWLVFGLPCPYLVKLASNWLNTNMLRRRREASEPKAKQMNQDLHVSRGSHGIFALAGTWFLVSTSPWYQMILFVLKSNSILYHCMRTFVDYNIAYFVCLFTFTTKEKHSCVKTVPNHAAQAPLMAPPLTPSTSSSSSQKPKESYRCEVASIFEVFENQVRVIRTIVLLGKNSHRCKVKLGNFD</sequence>
<dbReference type="Proteomes" id="UP000014254">
    <property type="component" value="Unassembled WGS sequence"/>
</dbReference>
<dbReference type="STRING" id="1220926.S2IZJ7"/>
<keyword evidence="3" id="KW-1185">Reference proteome</keyword>
<evidence type="ECO:0000313" key="3">
    <source>
        <dbReference type="Proteomes" id="UP000014254"/>
    </source>
</evidence>
<gene>
    <name evidence="2" type="ORF">HMPREF1544_10039</name>
</gene>
<feature type="transmembrane region" description="Helical" evidence="1">
    <location>
        <begin position="117"/>
        <end position="137"/>
    </location>
</feature>
<dbReference type="EMBL" id="KE124080">
    <property type="protein sequence ID" value="EPB83191.1"/>
    <property type="molecule type" value="Genomic_DNA"/>
</dbReference>
<proteinExistence type="predicted"/>
<keyword evidence="1" id="KW-1133">Transmembrane helix</keyword>
<protein>
    <submittedName>
        <fullName evidence="2">Uncharacterized protein</fullName>
    </submittedName>
</protein>
<evidence type="ECO:0000313" key="2">
    <source>
        <dbReference type="EMBL" id="EPB83191.1"/>
    </source>
</evidence>
<dbReference type="OrthoDB" id="5586090at2759"/>
<dbReference type="InParanoid" id="S2IZJ7"/>
<reference evidence="3" key="1">
    <citation type="submission" date="2013-05" db="EMBL/GenBank/DDBJ databases">
        <title>The Genome sequence of Mucor circinelloides f. circinelloides 1006PhL.</title>
        <authorList>
            <consortium name="The Broad Institute Genomics Platform"/>
            <person name="Cuomo C."/>
            <person name="Earl A."/>
            <person name="Findley K."/>
            <person name="Lee S.C."/>
            <person name="Walker B."/>
            <person name="Young S."/>
            <person name="Zeng Q."/>
            <person name="Gargeya S."/>
            <person name="Fitzgerald M."/>
            <person name="Haas B."/>
            <person name="Abouelleil A."/>
            <person name="Allen A.W."/>
            <person name="Alvarado L."/>
            <person name="Arachchi H.M."/>
            <person name="Berlin A.M."/>
            <person name="Chapman S.B."/>
            <person name="Gainer-Dewar J."/>
            <person name="Goldberg J."/>
            <person name="Griggs A."/>
            <person name="Gujja S."/>
            <person name="Hansen M."/>
            <person name="Howarth C."/>
            <person name="Imamovic A."/>
            <person name="Ireland A."/>
            <person name="Larimer J."/>
            <person name="McCowan C."/>
            <person name="Murphy C."/>
            <person name="Pearson M."/>
            <person name="Poon T.W."/>
            <person name="Priest M."/>
            <person name="Roberts A."/>
            <person name="Saif S."/>
            <person name="Shea T."/>
            <person name="Sisk P."/>
            <person name="Sykes S."/>
            <person name="Wortman J."/>
            <person name="Nusbaum C."/>
            <person name="Birren B."/>
        </authorList>
    </citation>
    <scope>NUCLEOTIDE SEQUENCE [LARGE SCALE GENOMIC DNA]</scope>
    <source>
        <strain evidence="3">1006PhL</strain>
    </source>
</reference>
<accession>S2IZJ7</accession>
<organism evidence="2 3">
    <name type="scientific">Mucor circinelloides f. circinelloides (strain 1006PhL)</name>
    <name type="common">Mucormycosis agent</name>
    <name type="synonym">Calyptromyces circinelloides</name>
    <dbReference type="NCBI Taxonomy" id="1220926"/>
    <lineage>
        <taxon>Eukaryota</taxon>
        <taxon>Fungi</taxon>
        <taxon>Fungi incertae sedis</taxon>
        <taxon>Mucoromycota</taxon>
        <taxon>Mucoromycotina</taxon>
        <taxon>Mucoromycetes</taxon>
        <taxon>Mucorales</taxon>
        <taxon>Mucorineae</taxon>
        <taxon>Mucoraceae</taxon>
        <taxon>Mucor</taxon>
    </lineage>
</organism>
<evidence type="ECO:0000256" key="1">
    <source>
        <dbReference type="SAM" id="Phobius"/>
    </source>
</evidence>
<name>S2IZJ7_MUCC1</name>